<feature type="region of interest" description="Disordered" evidence="1">
    <location>
        <begin position="35"/>
        <end position="58"/>
    </location>
</feature>
<protein>
    <recommendedName>
        <fullName evidence="4">Glucans biosynthesis protein</fullName>
    </recommendedName>
</protein>
<keyword evidence="2" id="KW-0614">Plasmid</keyword>
<proteinExistence type="predicted"/>
<sequence>MQRMPEPSPLRLAPRCCARTRQGLECRSPAVSGKRRCRMHGGAKGSGAPAGSRNGNYTHGLRTREMQALRAEVRAILTGSRAQLDRLGDL</sequence>
<gene>
    <name evidence="2" type="ORF">DA075_35600</name>
</gene>
<accession>A0A2R4WXB6</accession>
<organism evidence="2 3">
    <name type="scientific">Methylobacterium currus</name>
    <dbReference type="NCBI Taxonomy" id="2051553"/>
    <lineage>
        <taxon>Bacteria</taxon>
        <taxon>Pseudomonadati</taxon>
        <taxon>Pseudomonadota</taxon>
        <taxon>Alphaproteobacteria</taxon>
        <taxon>Hyphomicrobiales</taxon>
        <taxon>Methylobacteriaceae</taxon>
        <taxon>Methylobacterium</taxon>
    </lineage>
</organism>
<evidence type="ECO:0000313" key="3">
    <source>
        <dbReference type="Proteomes" id="UP000244755"/>
    </source>
</evidence>
<evidence type="ECO:0008006" key="4">
    <source>
        <dbReference type="Google" id="ProtNLM"/>
    </source>
</evidence>
<dbReference type="EMBL" id="CP028847">
    <property type="protein sequence ID" value="AWB26197.1"/>
    <property type="molecule type" value="Genomic_DNA"/>
</dbReference>
<dbReference type="InterPro" id="IPR047675">
    <property type="entry name" value="Putative_zinc-bd"/>
</dbReference>
<dbReference type="OrthoDB" id="7597230at2"/>
<name>A0A2R4WXB6_9HYPH</name>
<dbReference type="Proteomes" id="UP000244755">
    <property type="component" value="Plasmid unnamed3"/>
</dbReference>
<keyword evidence="3" id="KW-1185">Reference proteome</keyword>
<reference evidence="2 3" key="1">
    <citation type="submission" date="2018-04" db="EMBL/GenBank/DDBJ databases">
        <title>Methylobacterium sp. PR1016A genome.</title>
        <authorList>
            <person name="Park W."/>
        </authorList>
    </citation>
    <scope>NUCLEOTIDE SEQUENCE [LARGE SCALE GENOMIC DNA]</scope>
    <source>
        <strain evidence="2 3">PR1016A</strain>
        <plasmid evidence="2 3">unnamed3</plasmid>
    </source>
</reference>
<evidence type="ECO:0000256" key="1">
    <source>
        <dbReference type="SAM" id="MobiDB-lite"/>
    </source>
</evidence>
<evidence type="ECO:0000313" key="2">
    <source>
        <dbReference type="EMBL" id="AWB26197.1"/>
    </source>
</evidence>
<dbReference type="AlphaFoldDB" id="A0A2R4WXB6"/>
<geneLocation type="plasmid" evidence="2 3">
    <name>unnamed3</name>
</geneLocation>
<dbReference type="NCBIfam" id="NF041373">
    <property type="entry name" value="HGG_STG"/>
    <property type="match status" value="1"/>
</dbReference>
<dbReference type="KEGG" id="mee:DA075_35600"/>